<gene>
    <name evidence="1" type="ORF">PsorP6_005265</name>
</gene>
<evidence type="ECO:0000313" key="2">
    <source>
        <dbReference type="Proteomes" id="UP001163321"/>
    </source>
</evidence>
<reference evidence="1 2" key="1">
    <citation type="journal article" date="2022" name="bioRxiv">
        <title>The genome of the oomycete Peronosclerospora sorghi, a cosmopolitan pathogen of maize and sorghum, is inflated with dispersed pseudogenes.</title>
        <authorList>
            <person name="Fletcher K."/>
            <person name="Martin F."/>
            <person name="Isakeit T."/>
            <person name="Cavanaugh K."/>
            <person name="Magill C."/>
            <person name="Michelmore R."/>
        </authorList>
    </citation>
    <scope>NUCLEOTIDE SEQUENCE [LARGE SCALE GENOMIC DNA]</scope>
    <source>
        <strain evidence="1">P6</strain>
    </source>
</reference>
<dbReference type="Proteomes" id="UP001163321">
    <property type="component" value="Chromosome 4"/>
</dbReference>
<evidence type="ECO:0000313" key="1">
    <source>
        <dbReference type="EMBL" id="KAI9912572.1"/>
    </source>
</evidence>
<protein>
    <submittedName>
        <fullName evidence="1">Uncharacterized protein</fullName>
    </submittedName>
</protein>
<sequence length="110" mass="12189">MLTLVVKALPKITDIGVNYTQSDLEDFVMERFLPGQSDDDAAAALMLRMEGKLNEITAGSQCSHASSHLSIDSVYEHVETNWDDELPFSVLQSPHVHYDDARASKHSVSI</sequence>
<keyword evidence="2" id="KW-1185">Reference proteome</keyword>
<proteinExistence type="predicted"/>
<organism evidence="1 2">
    <name type="scientific">Peronosclerospora sorghi</name>
    <dbReference type="NCBI Taxonomy" id="230839"/>
    <lineage>
        <taxon>Eukaryota</taxon>
        <taxon>Sar</taxon>
        <taxon>Stramenopiles</taxon>
        <taxon>Oomycota</taxon>
        <taxon>Peronosporomycetes</taxon>
        <taxon>Peronosporales</taxon>
        <taxon>Peronosporaceae</taxon>
        <taxon>Peronosclerospora</taxon>
    </lineage>
</organism>
<accession>A0ACC0W216</accession>
<name>A0ACC0W216_9STRA</name>
<dbReference type="EMBL" id="CM047583">
    <property type="protein sequence ID" value="KAI9912572.1"/>
    <property type="molecule type" value="Genomic_DNA"/>
</dbReference>
<comment type="caution">
    <text evidence="1">The sequence shown here is derived from an EMBL/GenBank/DDBJ whole genome shotgun (WGS) entry which is preliminary data.</text>
</comment>